<dbReference type="PROSITE" id="PS51269">
    <property type="entry name" value="COMM"/>
    <property type="match status" value="1"/>
</dbReference>
<dbReference type="Pfam" id="PF07258">
    <property type="entry name" value="COMM_domain"/>
    <property type="match status" value="1"/>
</dbReference>
<accession>A0A821U364</accession>
<reference evidence="2" key="1">
    <citation type="submission" date="2021-02" db="EMBL/GenBank/DDBJ databases">
        <authorList>
            <person name="Steward A R."/>
        </authorList>
    </citation>
    <scope>NUCLEOTIDE SEQUENCE</scope>
</reference>
<dbReference type="OrthoDB" id="10257479at2759"/>
<dbReference type="Proteomes" id="UP000663880">
    <property type="component" value="Unassembled WGS sequence"/>
</dbReference>
<dbReference type="InterPro" id="IPR017920">
    <property type="entry name" value="COMM"/>
</dbReference>
<feature type="domain" description="COMM" evidence="1">
    <location>
        <begin position="123"/>
        <end position="224"/>
    </location>
</feature>
<dbReference type="PANTHER" id="PTHR15857">
    <property type="entry name" value="COMM DOMAIN CONTAINING PROTEIN 2"/>
    <property type="match status" value="1"/>
</dbReference>
<keyword evidence="3" id="KW-1185">Reference proteome</keyword>
<dbReference type="EMBL" id="CAJOBZ010000028">
    <property type="protein sequence ID" value="CAF4883796.1"/>
    <property type="molecule type" value="Genomic_DNA"/>
</dbReference>
<dbReference type="PANTHER" id="PTHR15857:SF0">
    <property type="entry name" value="COMM DOMAIN-CONTAINING PROTEIN 2"/>
    <property type="match status" value="1"/>
</dbReference>
<gene>
    <name evidence="2" type="ORF">PMACD_LOCUS9846</name>
</gene>
<sequence length="232" mass="26330">MIIFLSELQKEHLSLLHNHSPQVLIDFCKLTIDYLNNGINEKKYALAAEKLETLPSVIQNLIQALAHLILEGCKHNLSEQNFKSSLAIAGFSDDHQQVLVKFYSRKKGELSAALNLLQRKDPTYQDLAWRFEVQMASKSCPEIMKPMVTMDYVLSVPKSYDHSIDKHTHRESDDICISSSVEEAKAASHCQNVVKHVIMQCDLPTLVHLTNTLNEAANESKSQHIRKIQRAL</sequence>
<evidence type="ECO:0000313" key="3">
    <source>
        <dbReference type="Proteomes" id="UP000663880"/>
    </source>
</evidence>
<dbReference type="AlphaFoldDB" id="A0A821U364"/>
<organism evidence="2 3">
    <name type="scientific">Pieris macdunnoughi</name>
    <dbReference type="NCBI Taxonomy" id="345717"/>
    <lineage>
        <taxon>Eukaryota</taxon>
        <taxon>Metazoa</taxon>
        <taxon>Ecdysozoa</taxon>
        <taxon>Arthropoda</taxon>
        <taxon>Hexapoda</taxon>
        <taxon>Insecta</taxon>
        <taxon>Pterygota</taxon>
        <taxon>Neoptera</taxon>
        <taxon>Endopterygota</taxon>
        <taxon>Lepidoptera</taxon>
        <taxon>Glossata</taxon>
        <taxon>Ditrysia</taxon>
        <taxon>Papilionoidea</taxon>
        <taxon>Pieridae</taxon>
        <taxon>Pierinae</taxon>
        <taxon>Pieris</taxon>
    </lineage>
</organism>
<comment type="caution">
    <text evidence="2">The sequence shown here is derived from an EMBL/GenBank/DDBJ whole genome shotgun (WGS) entry which is preliminary data.</text>
</comment>
<proteinExistence type="predicted"/>
<name>A0A821U364_9NEOP</name>
<dbReference type="InterPro" id="IPR037354">
    <property type="entry name" value="Commd2"/>
</dbReference>
<evidence type="ECO:0000313" key="2">
    <source>
        <dbReference type="EMBL" id="CAF4883796.1"/>
    </source>
</evidence>
<protein>
    <recommendedName>
        <fullName evidence="1">COMM domain-containing protein</fullName>
    </recommendedName>
</protein>
<dbReference type="Pfam" id="PF21672">
    <property type="entry name" value="COMM_HN"/>
    <property type="match status" value="1"/>
</dbReference>
<evidence type="ECO:0000259" key="1">
    <source>
        <dbReference type="PROSITE" id="PS51269"/>
    </source>
</evidence>